<dbReference type="GeneID" id="113403729"/>
<reference evidence="3" key="1">
    <citation type="submission" date="2025-08" db="UniProtKB">
        <authorList>
            <consortium name="RefSeq"/>
        </authorList>
    </citation>
    <scope>IDENTIFICATION</scope>
    <source>
        <tissue evidence="3">Whole body</tissue>
    </source>
</reference>
<evidence type="ECO:0000313" key="3">
    <source>
        <dbReference type="RefSeq" id="XP_026500088.2"/>
    </source>
</evidence>
<feature type="transmembrane region" description="Helical" evidence="1">
    <location>
        <begin position="67"/>
        <end position="84"/>
    </location>
</feature>
<dbReference type="RefSeq" id="XP_026500088.2">
    <property type="nucleotide sequence ID" value="XM_026644303.2"/>
</dbReference>
<dbReference type="OrthoDB" id="7472325at2759"/>
<sequence length="154" mass="16911">MSSLMLEPYNMPTETGFDQVLIQSVIFDLADEFQIRIPWDKEKVILTGTFIVAGGLLGGYAGGRMGAAIGAGISAAAGVAFINLRDIWESIKSKLNELIYIVFNYLRRLDPVDYVQAIKVLMACTSSRRELVFTILDFIADKLGRQVLSSITAA</sequence>
<feature type="transmembrane region" description="Helical" evidence="1">
    <location>
        <begin position="44"/>
        <end position="61"/>
    </location>
</feature>
<evidence type="ECO:0000313" key="2">
    <source>
        <dbReference type="Proteomes" id="UP001652626"/>
    </source>
</evidence>
<dbReference type="OMA" id="DIRIVWD"/>
<keyword evidence="2" id="KW-1185">Reference proteome</keyword>
<keyword evidence="1" id="KW-0812">Transmembrane</keyword>
<dbReference type="Proteomes" id="UP001652626">
    <property type="component" value="Chromosome 20"/>
</dbReference>
<accession>A0A8B8ISG9</accession>
<gene>
    <name evidence="3" type="primary">LOC113403729</name>
</gene>
<keyword evidence="1" id="KW-0472">Membrane</keyword>
<organism evidence="2 3">
    <name type="scientific">Vanessa tameamea</name>
    <name type="common">Kamehameha butterfly</name>
    <dbReference type="NCBI Taxonomy" id="334116"/>
    <lineage>
        <taxon>Eukaryota</taxon>
        <taxon>Metazoa</taxon>
        <taxon>Ecdysozoa</taxon>
        <taxon>Arthropoda</taxon>
        <taxon>Hexapoda</taxon>
        <taxon>Insecta</taxon>
        <taxon>Pterygota</taxon>
        <taxon>Neoptera</taxon>
        <taxon>Endopterygota</taxon>
        <taxon>Lepidoptera</taxon>
        <taxon>Glossata</taxon>
        <taxon>Ditrysia</taxon>
        <taxon>Papilionoidea</taxon>
        <taxon>Nymphalidae</taxon>
        <taxon>Nymphalinae</taxon>
        <taxon>Vanessa</taxon>
    </lineage>
</organism>
<protein>
    <submittedName>
        <fullName evidence="3">Uncharacterized protein LOC113403729</fullName>
    </submittedName>
</protein>
<keyword evidence="1" id="KW-1133">Transmembrane helix</keyword>
<evidence type="ECO:0000256" key="1">
    <source>
        <dbReference type="SAM" id="Phobius"/>
    </source>
</evidence>
<proteinExistence type="predicted"/>
<name>A0A8B8ISG9_VANTA</name>